<dbReference type="PANTHER" id="PTHR46927:SF3">
    <property type="entry name" value="THAP-TYPE DOMAIN-CONTAINING PROTEIN"/>
    <property type="match status" value="1"/>
</dbReference>
<sequence length="155" mass="17584">CSYFRDDSMVYYCCVGGCNNKSSDKSKRISFHRFPTESRLSIRKKWTKFVCNTRKGKTKGKEWEPTKTASVCRVHFLNSDFSNKDAYDQDKTPRLSLKQDAIPSIKFPRPEQGEAASSSAKMEFEVAKESSALQIDDSDILVEKSKNMEQGEAAS</sequence>
<evidence type="ECO:0000256" key="4">
    <source>
        <dbReference type="ARBA" id="ARBA00023125"/>
    </source>
</evidence>
<dbReference type="PROSITE" id="PS50950">
    <property type="entry name" value="ZF_THAP"/>
    <property type="match status" value="1"/>
</dbReference>
<dbReference type="InterPro" id="IPR038441">
    <property type="entry name" value="THAP_Znf_sf"/>
</dbReference>
<evidence type="ECO:0000256" key="6">
    <source>
        <dbReference type="SAM" id="MobiDB-lite"/>
    </source>
</evidence>
<evidence type="ECO:0000256" key="5">
    <source>
        <dbReference type="PROSITE-ProRule" id="PRU00309"/>
    </source>
</evidence>
<dbReference type="SUPFAM" id="SSF57716">
    <property type="entry name" value="Glucocorticoid receptor-like (DNA-binding domain)"/>
    <property type="match status" value="1"/>
</dbReference>
<reference evidence="8 9" key="1">
    <citation type="submission" date="2024-05" db="EMBL/GenBank/DDBJ databases">
        <authorList>
            <person name="Wallberg A."/>
        </authorList>
    </citation>
    <scope>NUCLEOTIDE SEQUENCE [LARGE SCALE GENOMIC DNA]</scope>
</reference>
<protein>
    <recommendedName>
        <fullName evidence="7">THAP-type domain-containing protein</fullName>
    </recommendedName>
</protein>
<feature type="non-terminal residue" evidence="8">
    <location>
        <position position="1"/>
    </location>
</feature>
<evidence type="ECO:0000256" key="3">
    <source>
        <dbReference type="ARBA" id="ARBA00022833"/>
    </source>
</evidence>
<dbReference type="PANTHER" id="PTHR46927">
    <property type="entry name" value="AGAP005574-PA"/>
    <property type="match status" value="1"/>
</dbReference>
<feature type="non-terminal residue" evidence="8">
    <location>
        <position position="155"/>
    </location>
</feature>
<feature type="domain" description="THAP-type" evidence="7">
    <location>
        <begin position="9"/>
        <end position="106"/>
    </location>
</feature>
<keyword evidence="9" id="KW-1185">Reference proteome</keyword>
<dbReference type="InterPro" id="IPR052224">
    <property type="entry name" value="THAP_domain_protein"/>
</dbReference>
<organism evidence="8 9">
    <name type="scientific">Meganyctiphanes norvegica</name>
    <name type="common">Northern krill</name>
    <name type="synonym">Thysanopoda norvegica</name>
    <dbReference type="NCBI Taxonomy" id="48144"/>
    <lineage>
        <taxon>Eukaryota</taxon>
        <taxon>Metazoa</taxon>
        <taxon>Ecdysozoa</taxon>
        <taxon>Arthropoda</taxon>
        <taxon>Crustacea</taxon>
        <taxon>Multicrustacea</taxon>
        <taxon>Malacostraca</taxon>
        <taxon>Eumalacostraca</taxon>
        <taxon>Eucarida</taxon>
        <taxon>Euphausiacea</taxon>
        <taxon>Euphausiidae</taxon>
        <taxon>Meganyctiphanes</taxon>
    </lineage>
</organism>
<evidence type="ECO:0000256" key="2">
    <source>
        <dbReference type="ARBA" id="ARBA00022771"/>
    </source>
</evidence>
<feature type="region of interest" description="Disordered" evidence="6">
    <location>
        <begin position="98"/>
        <end position="123"/>
    </location>
</feature>
<dbReference type="GO" id="GO:0008270">
    <property type="term" value="F:zinc ion binding"/>
    <property type="evidence" value="ECO:0007669"/>
    <property type="project" value="UniProtKB-KW"/>
</dbReference>
<name>A0AAV2SK82_MEGNR</name>
<evidence type="ECO:0000313" key="9">
    <source>
        <dbReference type="Proteomes" id="UP001497623"/>
    </source>
</evidence>
<comment type="caution">
    <text evidence="8">The sequence shown here is derived from an EMBL/GenBank/DDBJ whole genome shotgun (WGS) entry which is preliminary data.</text>
</comment>
<keyword evidence="4 5" id="KW-0238">DNA-binding</keyword>
<evidence type="ECO:0000313" key="8">
    <source>
        <dbReference type="EMBL" id="CAL4196224.1"/>
    </source>
</evidence>
<dbReference type="Gene3D" id="6.20.210.20">
    <property type="entry name" value="THAP domain"/>
    <property type="match status" value="1"/>
</dbReference>
<dbReference type="Pfam" id="PF05485">
    <property type="entry name" value="THAP"/>
    <property type="match status" value="1"/>
</dbReference>
<dbReference type="InterPro" id="IPR006612">
    <property type="entry name" value="THAP_Znf"/>
</dbReference>
<dbReference type="EMBL" id="CAXKWB010072684">
    <property type="protein sequence ID" value="CAL4196224.1"/>
    <property type="molecule type" value="Genomic_DNA"/>
</dbReference>
<evidence type="ECO:0000256" key="1">
    <source>
        <dbReference type="ARBA" id="ARBA00022723"/>
    </source>
</evidence>
<accession>A0AAV2SK82</accession>
<evidence type="ECO:0000259" key="7">
    <source>
        <dbReference type="PROSITE" id="PS50950"/>
    </source>
</evidence>
<gene>
    <name evidence="8" type="ORF">MNOR_LOCUS37154</name>
</gene>
<dbReference type="SMART" id="SM00980">
    <property type="entry name" value="THAP"/>
    <property type="match status" value="1"/>
</dbReference>
<proteinExistence type="predicted"/>
<keyword evidence="1" id="KW-0479">Metal-binding</keyword>
<dbReference type="GO" id="GO:0003677">
    <property type="term" value="F:DNA binding"/>
    <property type="evidence" value="ECO:0007669"/>
    <property type="project" value="UniProtKB-UniRule"/>
</dbReference>
<keyword evidence="3" id="KW-0862">Zinc</keyword>
<keyword evidence="2 5" id="KW-0863">Zinc-finger</keyword>
<dbReference type="AlphaFoldDB" id="A0AAV2SK82"/>
<dbReference type="Proteomes" id="UP001497623">
    <property type="component" value="Unassembled WGS sequence"/>
</dbReference>